<keyword evidence="6" id="KW-0227">DNA damage</keyword>
<dbReference type="EMBL" id="CP109965">
    <property type="protein sequence ID" value="WAJ69649.1"/>
    <property type="molecule type" value="Genomic_DNA"/>
</dbReference>
<gene>
    <name evidence="18" type="primary">mutT</name>
    <name evidence="18" type="ORF">OLW01_10855</name>
</gene>
<evidence type="ECO:0000256" key="14">
    <source>
        <dbReference type="ARBA" id="ARBA00041592"/>
    </source>
</evidence>
<comment type="catalytic activity">
    <reaction evidence="11">
        <text>8-oxo-GTP + H2O = 8-oxo-GMP + diphosphate + H(+)</text>
        <dbReference type="Rhea" id="RHEA:67616"/>
        <dbReference type="ChEBI" id="CHEBI:15377"/>
        <dbReference type="ChEBI" id="CHEBI:15378"/>
        <dbReference type="ChEBI" id="CHEBI:33019"/>
        <dbReference type="ChEBI" id="CHEBI:143553"/>
        <dbReference type="ChEBI" id="CHEBI:145694"/>
    </reaction>
</comment>
<evidence type="ECO:0000256" key="8">
    <source>
        <dbReference type="ARBA" id="ARBA00022842"/>
    </source>
</evidence>
<dbReference type="EC" id="3.6.1.55" evidence="12"/>
<keyword evidence="8" id="KW-0460">Magnesium</keyword>
<comment type="similarity">
    <text evidence="2">Belongs to the Nudix hydrolase family.</text>
</comment>
<dbReference type="NCBIfam" id="TIGR00586">
    <property type="entry name" value="mutt"/>
    <property type="match status" value="1"/>
</dbReference>
<evidence type="ECO:0000256" key="11">
    <source>
        <dbReference type="ARBA" id="ARBA00036904"/>
    </source>
</evidence>
<dbReference type="InterPro" id="IPR020084">
    <property type="entry name" value="NUDIX_hydrolase_CS"/>
</dbReference>
<dbReference type="SUPFAM" id="SSF55811">
    <property type="entry name" value="Nudix"/>
    <property type="match status" value="1"/>
</dbReference>
<dbReference type="InterPro" id="IPR000086">
    <property type="entry name" value="NUDIX_hydrolase_dom"/>
</dbReference>
<evidence type="ECO:0000256" key="6">
    <source>
        <dbReference type="ARBA" id="ARBA00022763"/>
    </source>
</evidence>
<dbReference type="InterPro" id="IPR047127">
    <property type="entry name" value="MutT-like"/>
</dbReference>
<accession>A0ABY7AMT6</accession>
<keyword evidence="5" id="KW-0479">Metal-binding</keyword>
<reference evidence="18" key="1">
    <citation type="submission" date="2022-10" db="EMBL/GenBank/DDBJ databases">
        <title>Catenovulum adriacola sp. nov. isolated in the Harbour of Susak.</title>
        <authorList>
            <person name="Schoch T."/>
            <person name="Reich S.J."/>
            <person name="Stoeferle S."/>
            <person name="Flaiz M."/>
            <person name="Kazda M."/>
            <person name="Riedel C.U."/>
            <person name="Duerre P."/>
        </authorList>
    </citation>
    <scope>NUCLEOTIDE SEQUENCE</scope>
    <source>
        <strain evidence="18">TS8</strain>
    </source>
</reference>
<feature type="domain" description="Nudix hydrolase" evidence="17">
    <location>
        <begin position="3"/>
        <end position="129"/>
    </location>
</feature>
<comment type="catalytic activity">
    <reaction evidence="10">
        <text>8-oxo-dGTP + H2O = 8-oxo-dGMP + diphosphate + H(+)</text>
        <dbReference type="Rhea" id="RHEA:31575"/>
        <dbReference type="ChEBI" id="CHEBI:15377"/>
        <dbReference type="ChEBI" id="CHEBI:15378"/>
        <dbReference type="ChEBI" id="CHEBI:33019"/>
        <dbReference type="ChEBI" id="CHEBI:63224"/>
        <dbReference type="ChEBI" id="CHEBI:77896"/>
        <dbReference type="EC" id="3.6.1.55"/>
    </reaction>
</comment>
<evidence type="ECO:0000256" key="13">
    <source>
        <dbReference type="ARBA" id="ARBA00040794"/>
    </source>
</evidence>
<organism evidence="18 19">
    <name type="scientific">Catenovulum adriaticum</name>
    <dbReference type="NCBI Taxonomy" id="2984846"/>
    <lineage>
        <taxon>Bacteria</taxon>
        <taxon>Pseudomonadati</taxon>
        <taxon>Pseudomonadota</taxon>
        <taxon>Gammaproteobacteria</taxon>
        <taxon>Alteromonadales</taxon>
        <taxon>Alteromonadaceae</taxon>
        <taxon>Catenovulum</taxon>
    </lineage>
</organism>
<evidence type="ECO:0000256" key="5">
    <source>
        <dbReference type="ARBA" id="ARBA00022723"/>
    </source>
</evidence>
<dbReference type="InterPro" id="IPR015797">
    <property type="entry name" value="NUDIX_hydrolase-like_dom_sf"/>
</dbReference>
<dbReference type="InterPro" id="IPR029119">
    <property type="entry name" value="MutY_C"/>
</dbReference>
<evidence type="ECO:0000256" key="3">
    <source>
        <dbReference type="ARBA" id="ARBA00022457"/>
    </source>
</evidence>
<dbReference type="InterPro" id="IPR003561">
    <property type="entry name" value="Mutator_MutT"/>
</dbReference>
<dbReference type="Pfam" id="PF14815">
    <property type="entry name" value="NUDIX_4"/>
    <property type="match status" value="1"/>
</dbReference>
<dbReference type="Proteomes" id="UP001163726">
    <property type="component" value="Chromosome"/>
</dbReference>
<dbReference type="PROSITE" id="PS00893">
    <property type="entry name" value="NUDIX_BOX"/>
    <property type="match status" value="1"/>
</dbReference>
<evidence type="ECO:0000313" key="18">
    <source>
        <dbReference type="EMBL" id="WAJ69649.1"/>
    </source>
</evidence>
<dbReference type="RefSeq" id="WP_268073933.1">
    <property type="nucleotide sequence ID" value="NZ_CP109965.1"/>
</dbReference>
<evidence type="ECO:0000256" key="16">
    <source>
        <dbReference type="ARBA" id="ARBA00042798"/>
    </source>
</evidence>
<dbReference type="Gene3D" id="3.90.79.10">
    <property type="entry name" value="Nucleoside Triphosphate Pyrophosphohydrolase"/>
    <property type="match status" value="1"/>
</dbReference>
<dbReference type="PANTHER" id="PTHR47707">
    <property type="entry name" value="8-OXO-DGTP DIPHOSPHATASE"/>
    <property type="match status" value="1"/>
</dbReference>
<proteinExistence type="inferred from homology"/>
<evidence type="ECO:0000256" key="9">
    <source>
        <dbReference type="ARBA" id="ARBA00023204"/>
    </source>
</evidence>
<evidence type="ECO:0000256" key="2">
    <source>
        <dbReference type="ARBA" id="ARBA00005582"/>
    </source>
</evidence>
<comment type="cofactor">
    <cofactor evidence="1">
        <name>Mg(2+)</name>
        <dbReference type="ChEBI" id="CHEBI:18420"/>
    </cofactor>
</comment>
<name>A0ABY7AMT6_9ALTE</name>
<evidence type="ECO:0000256" key="12">
    <source>
        <dbReference type="ARBA" id="ARBA00038905"/>
    </source>
</evidence>
<dbReference type="PANTHER" id="PTHR47707:SF1">
    <property type="entry name" value="NUDIX HYDROLASE FAMILY PROTEIN"/>
    <property type="match status" value="1"/>
</dbReference>
<dbReference type="PROSITE" id="PS51462">
    <property type="entry name" value="NUDIX"/>
    <property type="match status" value="1"/>
</dbReference>
<sequence length="134" mass="14805">MSVKQVKVAVGVVVKAGQILLARRNLQQHQGGKWEFPGGKIEAGESTPAALTRELKEECDISATQMQPLILIEHDYGDKKVSLDTYIVSEFTGQAKGLEGQTIQWTDFNRLAEFDFPDANVAILKALEAYLVNE</sequence>
<dbReference type="PRINTS" id="PR00502">
    <property type="entry name" value="NUDIXFAMILY"/>
</dbReference>
<keyword evidence="4" id="KW-0235">DNA replication</keyword>
<evidence type="ECO:0000256" key="10">
    <source>
        <dbReference type="ARBA" id="ARBA00035861"/>
    </source>
</evidence>
<evidence type="ECO:0000313" key="19">
    <source>
        <dbReference type="Proteomes" id="UP001163726"/>
    </source>
</evidence>
<evidence type="ECO:0000256" key="15">
    <source>
        <dbReference type="ARBA" id="ARBA00041979"/>
    </source>
</evidence>
<dbReference type="InterPro" id="IPR020476">
    <property type="entry name" value="Nudix_hydrolase"/>
</dbReference>
<evidence type="ECO:0000256" key="4">
    <source>
        <dbReference type="ARBA" id="ARBA00022705"/>
    </source>
</evidence>
<keyword evidence="7" id="KW-0378">Hydrolase</keyword>
<evidence type="ECO:0000256" key="1">
    <source>
        <dbReference type="ARBA" id="ARBA00001946"/>
    </source>
</evidence>
<dbReference type="CDD" id="cd03425">
    <property type="entry name" value="NUDIX_MutT_NudA_like"/>
    <property type="match status" value="1"/>
</dbReference>
<keyword evidence="9" id="KW-0234">DNA repair</keyword>
<evidence type="ECO:0000259" key="17">
    <source>
        <dbReference type="PROSITE" id="PS51462"/>
    </source>
</evidence>
<keyword evidence="3" id="KW-0515">Mutator protein</keyword>
<keyword evidence="19" id="KW-1185">Reference proteome</keyword>
<protein>
    <recommendedName>
        <fullName evidence="13">8-oxo-dGTP diphosphatase</fullName>
        <ecNumber evidence="12">3.6.1.55</ecNumber>
    </recommendedName>
    <alternativeName>
        <fullName evidence="16">7,8-dihydro-8-oxoguanine-triphosphatase</fullName>
    </alternativeName>
    <alternativeName>
        <fullName evidence="15">Mutator protein MutT</fullName>
    </alternativeName>
    <alternativeName>
        <fullName evidence="14">dGTP pyrophosphohydrolase</fullName>
    </alternativeName>
</protein>
<evidence type="ECO:0000256" key="7">
    <source>
        <dbReference type="ARBA" id="ARBA00022801"/>
    </source>
</evidence>